<organism evidence="8 9">
    <name type="scientific">Mycena citricolor</name>
    <dbReference type="NCBI Taxonomy" id="2018698"/>
    <lineage>
        <taxon>Eukaryota</taxon>
        <taxon>Fungi</taxon>
        <taxon>Dikarya</taxon>
        <taxon>Basidiomycota</taxon>
        <taxon>Agaricomycotina</taxon>
        <taxon>Agaricomycetes</taxon>
        <taxon>Agaricomycetidae</taxon>
        <taxon>Agaricales</taxon>
        <taxon>Marasmiineae</taxon>
        <taxon>Mycenaceae</taxon>
        <taxon>Mycena</taxon>
    </lineage>
</organism>
<keyword evidence="1" id="KW-0479">Metal-binding</keyword>
<keyword evidence="9" id="KW-1185">Reference proteome</keyword>
<dbReference type="GO" id="GO:0005634">
    <property type="term" value="C:nucleus"/>
    <property type="evidence" value="ECO:0007669"/>
    <property type="project" value="TreeGrafter"/>
</dbReference>
<dbReference type="InterPro" id="IPR046341">
    <property type="entry name" value="SET_dom_sf"/>
</dbReference>
<dbReference type="AlphaFoldDB" id="A0AAD2K102"/>
<comment type="caution">
    <text evidence="8">The sequence shown here is derived from an EMBL/GenBank/DDBJ whole genome shotgun (WGS) entry which is preliminary data.</text>
</comment>
<dbReference type="Gene3D" id="6.10.140.2220">
    <property type="match status" value="1"/>
</dbReference>
<feature type="domain" description="MYND-type" evidence="7">
    <location>
        <begin position="83"/>
        <end position="124"/>
    </location>
</feature>
<dbReference type="SUPFAM" id="SSF82199">
    <property type="entry name" value="SET domain"/>
    <property type="match status" value="2"/>
</dbReference>
<dbReference type="InterPro" id="IPR001214">
    <property type="entry name" value="SET_dom"/>
</dbReference>
<gene>
    <name evidence="8" type="ORF">MYCIT1_LOCUS18626</name>
</gene>
<evidence type="ECO:0000259" key="6">
    <source>
        <dbReference type="PROSITE" id="PS50280"/>
    </source>
</evidence>
<evidence type="ECO:0000313" key="9">
    <source>
        <dbReference type="Proteomes" id="UP001295794"/>
    </source>
</evidence>
<feature type="region of interest" description="Disordered" evidence="5">
    <location>
        <begin position="487"/>
        <end position="507"/>
    </location>
</feature>
<proteinExistence type="predicted"/>
<dbReference type="Pfam" id="PF00856">
    <property type="entry name" value="SET"/>
    <property type="match status" value="1"/>
</dbReference>
<evidence type="ECO:0000256" key="4">
    <source>
        <dbReference type="PROSITE-ProRule" id="PRU00134"/>
    </source>
</evidence>
<feature type="compositionally biased region" description="Polar residues" evidence="5">
    <location>
        <begin position="1"/>
        <end position="11"/>
    </location>
</feature>
<dbReference type="Pfam" id="PF01753">
    <property type="entry name" value="zf-MYND"/>
    <property type="match status" value="1"/>
</dbReference>
<dbReference type="PANTHER" id="PTHR12197">
    <property type="entry name" value="HISTONE-LYSINE N-METHYLTRANSFERASE SMYD"/>
    <property type="match status" value="1"/>
</dbReference>
<name>A0AAD2K102_9AGAR</name>
<evidence type="ECO:0000256" key="2">
    <source>
        <dbReference type="ARBA" id="ARBA00022771"/>
    </source>
</evidence>
<evidence type="ECO:0008006" key="10">
    <source>
        <dbReference type="Google" id="ProtNLM"/>
    </source>
</evidence>
<feature type="domain" description="SET" evidence="6">
    <location>
        <begin position="36"/>
        <end position="303"/>
    </location>
</feature>
<reference evidence="8" key="1">
    <citation type="submission" date="2023-11" db="EMBL/GenBank/DDBJ databases">
        <authorList>
            <person name="De Vega J J."/>
            <person name="De Vega J J."/>
        </authorList>
    </citation>
    <scope>NUCLEOTIDE SEQUENCE</scope>
</reference>
<dbReference type="Gene3D" id="2.170.270.10">
    <property type="entry name" value="SET domain"/>
    <property type="match status" value="1"/>
</dbReference>
<dbReference type="PROSITE" id="PS50280">
    <property type="entry name" value="SET"/>
    <property type="match status" value="1"/>
</dbReference>
<dbReference type="PROSITE" id="PS50865">
    <property type="entry name" value="ZF_MYND_2"/>
    <property type="match status" value="1"/>
</dbReference>
<evidence type="ECO:0000256" key="3">
    <source>
        <dbReference type="ARBA" id="ARBA00022833"/>
    </source>
</evidence>
<dbReference type="Gene3D" id="1.10.220.160">
    <property type="match status" value="1"/>
</dbReference>
<dbReference type="EMBL" id="CAVNYO010000185">
    <property type="protein sequence ID" value="CAK5272754.1"/>
    <property type="molecule type" value="Genomic_DNA"/>
</dbReference>
<evidence type="ECO:0000259" key="7">
    <source>
        <dbReference type="PROSITE" id="PS50865"/>
    </source>
</evidence>
<accession>A0AAD2K102</accession>
<dbReference type="InterPro" id="IPR002893">
    <property type="entry name" value="Znf_MYND"/>
</dbReference>
<keyword evidence="2 4" id="KW-0863">Zinc-finger</keyword>
<evidence type="ECO:0000256" key="5">
    <source>
        <dbReference type="SAM" id="MobiDB-lite"/>
    </source>
</evidence>
<feature type="region of interest" description="Disordered" evidence="5">
    <location>
        <begin position="1"/>
        <end position="22"/>
    </location>
</feature>
<keyword evidence="3" id="KW-0862">Zinc</keyword>
<dbReference type="GO" id="GO:0008270">
    <property type="term" value="F:zinc ion binding"/>
    <property type="evidence" value="ECO:0007669"/>
    <property type="project" value="UniProtKB-KW"/>
</dbReference>
<dbReference type="InterPro" id="IPR050869">
    <property type="entry name" value="H3K4_H4K5_MeTrfase"/>
</dbReference>
<sequence>MAGTTAPSASSPKHARDADEDSGRAEGLYAALPSALRIRVSQDAVRGRGVYMGPGAGCTPGQTLIKTRPHVGVLAAGRLATHCSGCFRAGRDEGSLKRCTLCRVVWYCGSTCQSADWAAHKPECAGLRRVIASSGAGPSDSPSDIALPSDAVRCLARMAWGRARKRTKAAQSIWVREVDGLSFAPPATAPSDKQAQEKQSLHTHLALALVHFMGVQTPAELAAMGFGSGRDLAEFVGKFTTNTFALTDETLAPLGACVSPTVALLNHSCEPNAVVVFPTGDGEMHVIALRNIQAGEEILTSYIDTTLPRHMRQEALLETYHFTCDCTLCSDAAVDPRDAVWCPKRPECDGICRVPTDAIPLSLCAKCRAVLRKTDEVIDAVRVGTEALAKAERVQFADPSKARQLASKMTPILRSAGLHPGSYPLLALSRMELASAIEDLPSSSNTLLDAAIHTSTMIVSGLTSILTPGHPVRGLALAELARLCAADESSPDPTPTPNQNQNRYPYSGPARLRLALDTMQRALSELAVGFGMEGGVIGRLIREEAVRVERELSVWKEGVRNVRDLS</sequence>
<evidence type="ECO:0000256" key="1">
    <source>
        <dbReference type="ARBA" id="ARBA00022723"/>
    </source>
</evidence>
<protein>
    <recommendedName>
        <fullName evidence="10">SET domain-containing protein</fullName>
    </recommendedName>
</protein>
<evidence type="ECO:0000313" key="8">
    <source>
        <dbReference type="EMBL" id="CAK5272754.1"/>
    </source>
</evidence>
<dbReference type="Proteomes" id="UP001295794">
    <property type="component" value="Unassembled WGS sequence"/>
</dbReference>
<dbReference type="PANTHER" id="PTHR12197:SF251">
    <property type="entry name" value="EG:BACR7C10.4 PROTEIN"/>
    <property type="match status" value="1"/>
</dbReference>